<dbReference type="AlphaFoldDB" id="A0A1R1XXB1"/>
<reference evidence="2" key="1">
    <citation type="submission" date="2017-01" db="EMBL/GenBank/DDBJ databases">
        <authorList>
            <person name="Wang Y."/>
            <person name="White M."/>
            <person name="Kvist S."/>
            <person name="Moncalvo J.-M."/>
        </authorList>
    </citation>
    <scope>NUCLEOTIDE SEQUENCE [LARGE SCALE GENOMIC DNA]</scope>
    <source>
        <strain evidence="2">ID-206-W2</strain>
    </source>
</reference>
<dbReference type="EMBL" id="LSSM01003047">
    <property type="protein sequence ID" value="OMJ19303.1"/>
    <property type="molecule type" value="Genomic_DNA"/>
</dbReference>
<proteinExistence type="predicted"/>
<accession>A0A1R1XXB1</accession>
<gene>
    <name evidence="1" type="ORF">AYI69_g6679</name>
</gene>
<keyword evidence="2" id="KW-1185">Reference proteome</keyword>
<evidence type="ECO:0000313" key="2">
    <source>
        <dbReference type="Proteomes" id="UP000187429"/>
    </source>
</evidence>
<organism evidence="1 2">
    <name type="scientific">Smittium culicis</name>
    <dbReference type="NCBI Taxonomy" id="133412"/>
    <lineage>
        <taxon>Eukaryota</taxon>
        <taxon>Fungi</taxon>
        <taxon>Fungi incertae sedis</taxon>
        <taxon>Zoopagomycota</taxon>
        <taxon>Kickxellomycotina</taxon>
        <taxon>Harpellomycetes</taxon>
        <taxon>Harpellales</taxon>
        <taxon>Legeriomycetaceae</taxon>
        <taxon>Smittium</taxon>
    </lineage>
</organism>
<comment type="caution">
    <text evidence="1">The sequence shown here is derived from an EMBL/GenBank/DDBJ whole genome shotgun (WGS) entry which is preliminary data.</text>
</comment>
<dbReference type="OrthoDB" id="416119at2759"/>
<name>A0A1R1XXB1_9FUNG</name>
<sequence length="181" mass="20253">MFTYPLDSTPNRHSWEKLSADKLKNLIPIDCDYFPECDNSIQWTGITQALEDKPKNKAPGADGVSSEVWKLVMAEPTPTSSIAKSIQKNINIMHDSGDIPKCLETLVVVPVPKKGDLKDRYNYRGISLILTMAKLMAKIDATKLSKIDTKCQILNELNSMTACNFSHPAYLKQCLSESFGW</sequence>
<protein>
    <submittedName>
        <fullName evidence="1">Transposon TX1 uncharacterized</fullName>
    </submittedName>
</protein>
<dbReference type="Proteomes" id="UP000187429">
    <property type="component" value="Unassembled WGS sequence"/>
</dbReference>
<dbReference type="PANTHER" id="PTHR19446">
    <property type="entry name" value="REVERSE TRANSCRIPTASES"/>
    <property type="match status" value="1"/>
</dbReference>
<evidence type="ECO:0000313" key="1">
    <source>
        <dbReference type="EMBL" id="OMJ19303.1"/>
    </source>
</evidence>